<comment type="caution">
    <text evidence="9">Lacks conserved residue(s) required for the propagation of feature annotation.</text>
</comment>
<dbReference type="Pfam" id="PF02801">
    <property type="entry name" value="Ketoacyl-synt_C"/>
    <property type="match status" value="3"/>
</dbReference>
<feature type="compositionally biased region" description="Basic and acidic residues" evidence="10">
    <location>
        <begin position="1025"/>
        <end position="1041"/>
    </location>
</feature>
<evidence type="ECO:0000256" key="3">
    <source>
        <dbReference type="ARBA" id="ARBA00022450"/>
    </source>
</evidence>
<evidence type="ECO:0000259" key="13">
    <source>
        <dbReference type="PROSITE" id="PS52019"/>
    </source>
</evidence>
<reference evidence="14 15" key="1">
    <citation type="submission" date="2022-01" db="EMBL/GenBank/DDBJ databases">
        <title>Draft Genome Sequences of Seven Type Strains of the Genus Streptomyces.</title>
        <authorList>
            <person name="Aziz S."/>
            <person name="Coretto E."/>
            <person name="Chronakova A."/>
            <person name="Sproer C."/>
            <person name="Huber K."/>
            <person name="Nouioui I."/>
            <person name="Gross H."/>
        </authorList>
    </citation>
    <scope>NUCLEOTIDE SEQUENCE [LARGE SCALE GENOMIC DNA]</scope>
    <source>
        <strain evidence="14 15">DSM 41685</strain>
    </source>
</reference>
<dbReference type="InterPro" id="IPR050091">
    <property type="entry name" value="PKS_NRPS_Biosynth_Enz"/>
</dbReference>
<dbReference type="InterPro" id="IPR055123">
    <property type="entry name" value="SpnB-like_Rossmann"/>
</dbReference>
<feature type="region of interest" description="Disordered" evidence="10">
    <location>
        <begin position="3970"/>
        <end position="4054"/>
    </location>
</feature>
<keyword evidence="5" id="KW-0808">Transferase</keyword>
<accession>A0ABS9J8S2</accession>
<dbReference type="InterPro" id="IPR032821">
    <property type="entry name" value="PKS_assoc"/>
</dbReference>
<dbReference type="Pfam" id="PF21089">
    <property type="entry name" value="PKS_DH_N"/>
    <property type="match status" value="3"/>
</dbReference>
<evidence type="ECO:0000256" key="10">
    <source>
        <dbReference type="SAM" id="MobiDB-lite"/>
    </source>
</evidence>
<dbReference type="RefSeq" id="WP_237480874.1">
    <property type="nucleotide sequence ID" value="NZ_JAKKZF010000003.1"/>
</dbReference>
<dbReference type="Pfam" id="PF16197">
    <property type="entry name" value="KAsynt_C_assoc"/>
    <property type="match status" value="3"/>
</dbReference>
<dbReference type="Gene3D" id="3.40.366.10">
    <property type="entry name" value="Malonyl-Coenzyme A Acyl Carrier Protein, domain 2"/>
    <property type="match status" value="3"/>
</dbReference>
<dbReference type="CDD" id="cd08956">
    <property type="entry name" value="KR_3_FAS_SDR_x"/>
    <property type="match status" value="3"/>
</dbReference>
<dbReference type="Pfam" id="PF08659">
    <property type="entry name" value="KR"/>
    <property type="match status" value="3"/>
</dbReference>
<feature type="region of interest" description="Disordered" evidence="10">
    <location>
        <begin position="2984"/>
        <end position="3006"/>
    </location>
</feature>
<keyword evidence="15" id="KW-1185">Reference proteome</keyword>
<dbReference type="PROSITE" id="PS52019">
    <property type="entry name" value="PKS_MFAS_DH"/>
    <property type="match status" value="3"/>
</dbReference>
<dbReference type="Proteomes" id="UP001299012">
    <property type="component" value="Unassembled WGS sequence"/>
</dbReference>
<gene>
    <name evidence="14" type="ORF">L0F81_01430</name>
</gene>
<feature type="compositionally biased region" description="Low complexity" evidence="10">
    <location>
        <begin position="5202"/>
        <end position="5211"/>
    </location>
</feature>
<keyword evidence="7" id="KW-0511">Multifunctional enzyme</keyword>
<dbReference type="InterPro" id="IPR049900">
    <property type="entry name" value="PKS_mFAS_DH"/>
</dbReference>
<dbReference type="InterPro" id="IPR013968">
    <property type="entry name" value="PKS_KR"/>
</dbReference>
<proteinExistence type="predicted"/>
<dbReference type="InterPro" id="IPR016039">
    <property type="entry name" value="Thiolase-like"/>
</dbReference>
<dbReference type="InterPro" id="IPR020806">
    <property type="entry name" value="PKS_PP-bd"/>
</dbReference>
<dbReference type="SMART" id="SM00822">
    <property type="entry name" value="PKS_KR"/>
    <property type="match status" value="3"/>
</dbReference>
<dbReference type="SMART" id="SM00826">
    <property type="entry name" value="PKS_DH"/>
    <property type="match status" value="3"/>
</dbReference>
<keyword evidence="8" id="KW-0012">Acyltransferase</keyword>
<feature type="region of interest" description="C-terminal hotdog fold" evidence="9">
    <location>
        <begin position="2820"/>
        <end position="2976"/>
    </location>
</feature>
<keyword evidence="6" id="KW-0045">Antibiotic biosynthesis</keyword>
<comment type="cofactor">
    <cofactor evidence="1">
        <name>pantetheine 4'-phosphate</name>
        <dbReference type="ChEBI" id="CHEBI:47942"/>
    </cofactor>
</comment>
<dbReference type="Pfam" id="PF00109">
    <property type="entry name" value="ketoacyl-synt"/>
    <property type="match status" value="3"/>
</dbReference>
<dbReference type="InterPro" id="IPR016036">
    <property type="entry name" value="Malonyl_transacylase_ACP-bd"/>
</dbReference>
<dbReference type="InterPro" id="IPR020807">
    <property type="entry name" value="PKS_DH"/>
</dbReference>
<dbReference type="Gene3D" id="3.30.70.3290">
    <property type="match status" value="3"/>
</dbReference>
<dbReference type="InterPro" id="IPR009081">
    <property type="entry name" value="PP-bd_ACP"/>
</dbReference>
<protein>
    <submittedName>
        <fullName evidence="14">SDR family NAD(P)-dependent oxidoreductase</fullName>
    </submittedName>
</protein>
<dbReference type="PROSITE" id="PS00012">
    <property type="entry name" value="PHOSPHOPANTETHEINE"/>
    <property type="match status" value="3"/>
</dbReference>
<keyword evidence="4" id="KW-0597">Phosphoprotein</keyword>
<feature type="active site" description="Proton acceptor; for dehydratase activity" evidence="9">
    <location>
        <position position="966"/>
    </location>
</feature>
<feature type="region of interest" description="N-terminal hotdog fold" evidence="9">
    <location>
        <begin position="934"/>
        <end position="1055"/>
    </location>
</feature>
<feature type="compositionally biased region" description="Pro residues" evidence="10">
    <location>
        <begin position="4639"/>
        <end position="4652"/>
    </location>
</feature>
<dbReference type="SUPFAM" id="SSF53901">
    <property type="entry name" value="Thiolase-like"/>
    <property type="match status" value="3"/>
</dbReference>
<feature type="domain" description="PKS/mFAS DH" evidence="13">
    <location>
        <begin position="4510"/>
        <end position="4818"/>
    </location>
</feature>
<name>A0ABS9J8S2_9ACTN</name>
<dbReference type="SUPFAM" id="SSF51735">
    <property type="entry name" value="NAD(P)-binding Rossmann-fold domains"/>
    <property type="match status" value="6"/>
</dbReference>
<dbReference type="Pfam" id="PF00550">
    <property type="entry name" value="PP-binding"/>
    <property type="match status" value="3"/>
</dbReference>
<dbReference type="SMART" id="SM01294">
    <property type="entry name" value="PKS_PP_betabranch"/>
    <property type="match status" value="3"/>
</dbReference>
<dbReference type="PROSITE" id="PS52004">
    <property type="entry name" value="KS3_2"/>
    <property type="match status" value="3"/>
</dbReference>
<dbReference type="SUPFAM" id="SSF52151">
    <property type="entry name" value="FabD/lysophospholipase-like"/>
    <property type="match status" value="3"/>
</dbReference>
<dbReference type="Pfam" id="PF00698">
    <property type="entry name" value="Acyl_transf_1"/>
    <property type="match status" value="3"/>
</dbReference>
<feature type="region of interest" description="Disordered" evidence="10">
    <location>
        <begin position="2208"/>
        <end position="2227"/>
    </location>
</feature>
<feature type="domain" description="Ketosynthase family 3 (KS3)" evidence="12">
    <location>
        <begin position="1775"/>
        <end position="2201"/>
    </location>
</feature>
<dbReference type="InterPro" id="IPR049551">
    <property type="entry name" value="PKS_DH_C"/>
</dbReference>
<dbReference type="CDD" id="cd00833">
    <property type="entry name" value="PKS"/>
    <property type="match status" value="3"/>
</dbReference>
<dbReference type="InterPro" id="IPR014043">
    <property type="entry name" value="Acyl_transferase_dom"/>
</dbReference>
<dbReference type="Gene3D" id="1.10.1200.10">
    <property type="entry name" value="ACP-like"/>
    <property type="match status" value="3"/>
</dbReference>
<dbReference type="InterPro" id="IPR036291">
    <property type="entry name" value="NAD(P)-bd_dom_sf"/>
</dbReference>
<feature type="domain" description="Ketosynthase family 3 (KS3)" evidence="12">
    <location>
        <begin position="34"/>
        <end position="460"/>
    </location>
</feature>
<dbReference type="PROSITE" id="PS00606">
    <property type="entry name" value="KS3_1"/>
    <property type="match status" value="2"/>
</dbReference>
<comment type="caution">
    <text evidence="14">The sequence shown here is derived from an EMBL/GenBank/DDBJ whole genome shotgun (WGS) entry which is preliminary data.</text>
</comment>
<dbReference type="Pfam" id="PF22953">
    <property type="entry name" value="SpnB_Rossmann"/>
    <property type="match status" value="3"/>
</dbReference>
<evidence type="ECO:0000256" key="8">
    <source>
        <dbReference type="ARBA" id="ARBA00023315"/>
    </source>
</evidence>
<feature type="region of interest" description="C-terminal hotdog fold" evidence="9">
    <location>
        <begin position="4646"/>
        <end position="4818"/>
    </location>
</feature>
<organism evidence="14 15">
    <name type="scientific">Streptomyces tricolor</name>
    <dbReference type="NCBI Taxonomy" id="68277"/>
    <lineage>
        <taxon>Bacteria</taxon>
        <taxon>Bacillati</taxon>
        <taxon>Actinomycetota</taxon>
        <taxon>Actinomycetes</taxon>
        <taxon>Kitasatosporales</taxon>
        <taxon>Streptomycetaceae</taxon>
        <taxon>Streptomyces</taxon>
        <taxon>Streptomyces violaceoruber group</taxon>
    </lineage>
</organism>
<feature type="region of interest" description="C-terminal hotdog fold" evidence="9">
    <location>
        <begin position="1070"/>
        <end position="1207"/>
    </location>
</feature>
<feature type="region of interest" description="N-terminal hotdog fold" evidence="9">
    <location>
        <begin position="2685"/>
        <end position="2807"/>
    </location>
</feature>
<dbReference type="InterPro" id="IPR018201">
    <property type="entry name" value="Ketoacyl_synth_AS"/>
</dbReference>
<dbReference type="InterPro" id="IPR015083">
    <property type="entry name" value="NorB/c/GfsB-D-like_docking"/>
</dbReference>
<comment type="pathway">
    <text evidence="2">Antibiotic biosynthesis.</text>
</comment>
<evidence type="ECO:0000256" key="4">
    <source>
        <dbReference type="ARBA" id="ARBA00022553"/>
    </source>
</evidence>
<dbReference type="InterPro" id="IPR016035">
    <property type="entry name" value="Acyl_Trfase/lysoPLipase"/>
</dbReference>
<dbReference type="Gene3D" id="3.40.47.10">
    <property type="match status" value="3"/>
</dbReference>
<evidence type="ECO:0000256" key="5">
    <source>
        <dbReference type="ARBA" id="ARBA00022679"/>
    </source>
</evidence>
<dbReference type="InterPro" id="IPR036736">
    <property type="entry name" value="ACP-like_sf"/>
</dbReference>
<feature type="domain" description="PKS/mFAS DH" evidence="13">
    <location>
        <begin position="2685"/>
        <end position="2976"/>
    </location>
</feature>
<dbReference type="InterPro" id="IPR042104">
    <property type="entry name" value="PKS_dehydratase_sf"/>
</dbReference>
<dbReference type="SMART" id="SM00823">
    <property type="entry name" value="PKS_PP"/>
    <property type="match status" value="3"/>
</dbReference>
<evidence type="ECO:0000313" key="14">
    <source>
        <dbReference type="EMBL" id="MCG0061956.1"/>
    </source>
</evidence>
<dbReference type="InterPro" id="IPR006162">
    <property type="entry name" value="Ppantetheine_attach_site"/>
</dbReference>
<feature type="domain" description="Carrier" evidence="11">
    <location>
        <begin position="3472"/>
        <end position="3547"/>
    </location>
</feature>
<keyword evidence="3" id="KW-0596">Phosphopantetheine</keyword>
<dbReference type="Gene3D" id="3.40.50.720">
    <property type="entry name" value="NAD(P)-binding Rossmann-like Domain"/>
    <property type="match status" value="3"/>
</dbReference>
<dbReference type="EMBL" id="JAKKZF010000003">
    <property type="protein sequence ID" value="MCG0061956.1"/>
    <property type="molecule type" value="Genomic_DNA"/>
</dbReference>
<evidence type="ECO:0000256" key="9">
    <source>
        <dbReference type="PROSITE-ProRule" id="PRU01363"/>
    </source>
</evidence>
<dbReference type="InterPro" id="IPR001227">
    <property type="entry name" value="Ac_transferase_dom_sf"/>
</dbReference>
<dbReference type="PANTHER" id="PTHR43775:SF51">
    <property type="entry name" value="INACTIVE PHENOLPHTHIOCEROL SYNTHESIS POLYKETIDE SYNTHASE TYPE I PKS1-RELATED"/>
    <property type="match status" value="1"/>
</dbReference>
<feature type="compositionally biased region" description="Basic and acidic residues" evidence="10">
    <location>
        <begin position="3976"/>
        <end position="4041"/>
    </location>
</feature>
<evidence type="ECO:0000256" key="6">
    <source>
        <dbReference type="ARBA" id="ARBA00023194"/>
    </source>
</evidence>
<dbReference type="InterPro" id="IPR057326">
    <property type="entry name" value="KR_dom"/>
</dbReference>
<evidence type="ECO:0000259" key="11">
    <source>
        <dbReference type="PROSITE" id="PS50075"/>
    </source>
</evidence>
<feature type="region of interest" description="Disordered" evidence="10">
    <location>
        <begin position="4631"/>
        <end position="4653"/>
    </location>
</feature>
<dbReference type="SUPFAM" id="SSF47336">
    <property type="entry name" value="ACP-like"/>
    <property type="match status" value="3"/>
</dbReference>
<feature type="region of interest" description="Disordered" evidence="10">
    <location>
        <begin position="2802"/>
        <end position="2827"/>
    </location>
</feature>
<dbReference type="Gene3D" id="3.10.129.110">
    <property type="entry name" value="Polyketide synthase dehydratase"/>
    <property type="match status" value="3"/>
</dbReference>
<dbReference type="InterPro" id="IPR014030">
    <property type="entry name" value="Ketoacyl_synth_N"/>
</dbReference>
<feature type="domain" description="Carrier" evidence="11">
    <location>
        <begin position="5229"/>
        <end position="5304"/>
    </location>
</feature>
<feature type="region of interest" description="N-terminal hotdog fold" evidence="9">
    <location>
        <begin position="4510"/>
        <end position="4636"/>
    </location>
</feature>
<feature type="compositionally biased region" description="Low complexity" evidence="10">
    <location>
        <begin position="2984"/>
        <end position="2997"/>
    </location>
</feature>
<evidence type="ECO:0000256" key="2">
    <source>
        <dbReference type="ARBA" id="ARBA00004792"/>
    </source>
</evidence>
<evidence type="ECO:0000259" key="12">
    <source>
        <dbReference type="PROSITE" id="PS52004"/>
    </source>
</evidence>
<feature type="domain" description="Carrier" evidence="11">
    <location>
        <begin position="1679"/>
        <end position="1754"/>
    </location>
</feature>
<evidence type="ECO:0000256" key="1">
    <source>
        <dbReference type="ARBA" id="ARBA00001957"/>
    </source>
</evidence>
<feature type="domain" description="Ketosynthase family 3 (KS3)" evidence="12">
    <location>
        <begin position="3566"/>
        <end position="3979"/>
    </location>
</feature>
<dbReference type="PROSITE" id="PS50075">
    <property type="entry name" value="CARRIER"/>
    <property type="match status" value="3"/>
</dbReference>
<dbReference type="Pfam" id="PF08990">
    <property type="entry name" value="Docking"/>
    <property type="match status" value="1"/>
</dbReference>
<feature type="domain" description="PKS/mFAS DH" evidence="13">
    <location>
        <begin position="934"/>
        <end position="1207"/>
    </location>
</feature>
<dbReference type="SMART" id="SM00825">
    <property type="entry name" value="PKS_KS"/>
    <property type="match status" value="3"/>
</dbReference>
<evidence type="ECO:0000313" key="15">
    <source>
        <dbReference type="Proteomes" id="UP001299012"/>
    </source>
</evidence>
<dbReference type="InterPro" id="IPR020841">
    <property type="entry name" value="PKS_Beta-ketoAc_synthase_dom"/>
</dbReference>
<dbReference type="InterPro" id="IPR049552">
    <property type="entry name" value="PKS_DH_N"/>
</dbReference>
<feature type="region of interest" description="Disordered" evidence="10">
    <location>
        <begin position="1025"/>
        <end position="1066"/>
    </location>
</feature>
<dbReference type="PANTHER" id="PTHR43775">
    <property type="entry name" value="FATTY ACID SYNTHASE"/>
    <property type="match status" value="1"/>
</dbReference>
<evidence type="ECO:0000256" key="7">
    <source>
        <dbReference type="ARBA" id="ARBA00023268"/>
    </source>
</evidence>
<feature type="region of interest" description="Disordered" evidence="10">
    <location>
        <begin position="5201"/>
        <end position="5223"/>
    </location>
</feature>
<dbReference type="SMART" id="SM00827">
    <property type="entry name" value="PKS_AT"/>
    <property type="match status" value="3"/>
</dbReference>
<feature type="active site" description="Proton donor; for dehydratase activity" evidence="9">
    <location>
        <position position="1131"/>
    </location>
</feature>
<dbReference type="InterPro" id="IPR014031">
    <property type="entry name" value="Ketoacyl_synth_C"/>
</dbReference>
<dbReference type="SUPFAM" id="SSF55048">
    <property type="entry name" value="Probable ACP-binding domain of malonyl-CoA ACP transacylase"/>
    <property type="match status" value="3"/>
</dbReference>
<dbReference type="Pfam" id="PF14765">
    <property type="entry name" value="PS-DH"/>
    <property type="match status" value="1"/>
</dbReference>
<sequence length="5311" mass="549188">MSTPEQDLVKALRASVKETARLRQKNAQLLAAASEPIAIVSIGCRFAGGITGPEDFWKVVSEGTDVYTPFPDDRGWDLEGLYDPDPDTPGTTYVNQGAFLHDAAQFDARFFGISPQEAMAMDPQQRQLLEVCWETLERSGIDPHSLRGSDTGVYAGIVHQDYAPDLPGAEDFLSLERALGSAGGIASGRVAYCLGLEGPAVTVDTMCSSSLVAIHLATQALRRGECSLALAGGATVMATPGGFVGFARQRGLAFDGRCKSFAAAADGSSWAEGVGVVLLERLSDAEANGHRVLAVIRGSAVNSDGASNGLTAPNGPSQQRVIRSALAAADLSTDDIDAVEAHGTGTTLGDPIEAQALIATYGQGRDPKRPLLLGSVKSVLGHTQAASGVAAVIKTVLALRHRYLPATLHVDTPTPQVDWSAGTVELLTEGRDWPENGRPRRCGISSFGASGTNVHMILEEAPGTPAAEAPAPAPAEPEQTLPFIVSARTPTALARQAQRLGGSVDDGAPLGDLASALVTSRALMSHRAVVLARTRDELRRGLALLAEGRTGTGVLTGAAGQAGPGKTVFAFPGQGTQWAGMGRELLDTSPVFAARIAECEEEFDRWVDWSLTEVLRGDGSELERVDVVQPVCFAVMVALAEVWKSAGVVPDAVIGHSQGEIAAACVAGALSLADAARVVTLRSQAIAHVLPRGGGMASVGLPVDEVRARIAPWAERLQVAAVNGPSTVVVAGEADALDELAAQAAEQGFRFRRIPVDYASHSHYVESIRSTLEADLAGLATAPPRIPFYSTVESRWLGKEDRLDAGYWYRNLRQTVLFDPAVRELIAEGHRVFVELGAHPVLTPAVTDIAEELDADVLAVGSTRRDEGGLDRMLTSMAEAFVRGVTVDWTTAVPERGPAPLDLPTYPFEHQRYWITMPGTRAGAESLGQTTSDHPLLGAVVELPQTDGLVFTSRLSLATHPWLAGHRIQNTVLVPGTAYVDLAIRAGDQFGHGVLDELVIEAPLVLPAEGAVRVQVAVGGTDTTGRRPVEVYSSRDGEGWTRHAAGTLSDSSADTGGSGFDFGQWPPPGAHREDVDDFYARLADRGYDYGPAFAGLTAVWRRGEEIFAEAVLPAEHREDVDKFGIHPALLDAALHANAFHRRDDDRNVLPFAWNGVRLHATGAGALRVRVAPAGPDALSFDAADETGALVLTMQSLVSLPLSDLGTEPARQAPDTLWQVDWTRVPPAAGRPADHQALVATSGDVARIALAEELGEPVPDLAVLDLTAHPDAGTPAADDPLPLLCRVLGVLQAWLEEPLLATVPLVVATRGAVPAPGPVTDPAAAAVWGLLRAAQAENPGRFVLVDLEPGADRDRAIEAALATGEPQTAVRDDAVLAPRLGRARLTEPGTPTGFAEDGTVLITGGTGVLGALLARHLVTEHGVRHLVLASRRGPAAEGVTALVDELTAQGASVAVTACDVSDRDALAALLAAIPAEHPLTGVVHAAGVLDDGVIAGLDPHRMAGVFAPKAGALRLLDELTRDRPPQVFAAFSSAASVFGSAGQGNYAAANAYVDAVVSARRAAGLPAVSLAWGLWSPATGMTGGLAEVDRTRMSRGGVRPMPTAEALALFDLGIRCGDPLLVPIRLDLAAVRAESAADGTVPPLFRALVRPARRTAQAGADAQGALARRLAGLSDQEQTELVLDLIRTEVAVVLGLGQADPAMDAERFGDIGFDSLTAVELRNRLSAATAVKLPATLIFDYPTPRALARHLLAQVGGTLGTVTPERPAAPAEAPDDDPVVIVGMACRLPGGVTSPAELWQLVADGRDGISQFPDDRGWNLDRLFDSDPDRAGTAYTRQGGFLHDAGYFDAALFGISPREALAMDPQQRLLLETTWQVLESAGIDPLSLRGQDVGVYTGMSIHDYLGSLADVPSELEGFTTTATAGSVASGRVSYVFGLEGPAMTVDTACSSSLVAIHLAAQALRQGECALALAGGVAVMGSPVGVTGFSRARGLAADGRCKAFSAAADGTVLSEGVGVVLLERLSDARRNGHRVLAVIRGSAVNQDGASNGLTAPNGPSQQRVIRAALAAAGIAPDEVDALEAHGTGTTLGDPSEAEAIIATYGRDRSPDRPLWLGSVKSNLGHTQAAAGVTSVIKMVGALAHGTLPATLFVDEPTPHVDWSAGTVSLLTESRPWPETGRPRRAGISSFGISGTNAHLILEQAPAEPAVPASEAVASEPAATAAEPPESGADAVLPFVVSAHTPAALAGQAERLRAAVATGLSLPGTARTLLDGRALLAHRAVVAAADRATLLKRLDAIAAGETVPGTTVGTAAAGAATSAVFVFPGQGAQRPGMGRELYARFPVYAAAFDEACARLDDRLGGAAGTSVRDVVLAAPDTPQAALLDQTVYTQAGLFAVETALFRLAESWGIRPRLLLGHSIGEITAAHVAGMLSLDDAATVVAARGRLMQALPAGGAMAAVAATEDEVRPFLGSGVDIAAVNQPSSVVLSGDEDAVLAAADALRAQGRKVKRLKVSHAFHSARMDPMLAEFRAAIAGVAWQPPRIRVVAHQDGDMTSPDYWVEHVRRTVRFADGVAAALQQGGKLFVEMGPGAALATAVLETAAAAGAEPVCAPMLRDGHDEAQTAIGALAELFVRGVPADWQALLPADAPAVELPTYAFDRAHYWVKTADGRTDATGLGQVAAGHPLLSAVVPVPDTGGLVGTVRLSSATHPWLDGHRVHGATVVNSAALLDLAVRAGDEVGCGVVARLAVETPLVVPPDTGVRVEITVGAADEQGCRPFAIHGARDGSTAWVRHADGQLSARTPAAPDPVPRAWPPAGAEPVETPEDSPVLLGLWRRGEETYAEVALGDDGTEPGDAPEFGCDPALLETVTRAVTAGAAVATVWEEVVLHASGARRLRARLTPLGADRWTLEATDESGMPVVSARSWTAAPVRPEDVGAGAAADAMYRVVWTAAEPSETPPGRTAMAPVASPEDVTAFAGRTAAPAAAGTHTGAEETGPDGRRHSRPATAVLDVAAGRAAQPLLARVLAVLQAWQHEAPADARLVVVTRGAVPAGTTTVTDVPSAAVWGLVRAAQAEMPDRILLLDLDPATATDAATAIEVAGTDPATVTDLATVTDPAAIEAAGADPGAATGPGPDTEVAADVEAAVAAALATGEPQVAVRGTALLLPRLAPAGPLAERNPEQPALDPDGTVLITGGTGSLGALVARHLVRARGVRHLLLAGRRGPAAEGAEDLVAELSGLGATVTVAGCDVSDRDAVAALLATVPAAHPLTAVVHTAGVLDDGLLGALDPARLATVLGPKAEGARHLDELTRDSRLAAFVAFSSAAGLLGSAGQANYSAANAYVDGLMAARRAAGRPGLALSWGLWEQTGGMTGHLDAADRARMSRGGVLPLRPEEGLALLDAALDSGEAHVVPIRLDLAAARADAASGGPVQPLLRDLVRVRRRAGRTTGAGDLLAALVGLSPAEQEARLLTLVRSRAALVLGHTSADGIEPDSAFKGAGMDSLGAVELRNRLAAATGLTLPATLVYDYPTPRQLAGFLRAELAGTAAAPTEPAPAAAAGTHDDIAVVGLGCRLAGGVRGPDDFWELLVRRGEGRSPFPTDRGWDLSAVPVEAGSFLTDAAEFDAGFFGISPREAVAMDPQQRLLLEVVWEALEDGGLDPAALRGTDVGVFVGVMGQGYGMFGGDAQSDGLRGTGGAVSVVSGRVSYVYGFTGPAVSVDTACSSSLVAMHLAIQALRNGECSLAVVGGVTVMATPGAYVEFAKNGGLAADGRCKAFAASADGTGNGEGVGVVLLERLADAHANGHAVSAVVRGSAISQDGASNGLTAPNGPAQQRVIRRALAVAGVAPADVDAVEAHGTGTRLGDPIEAQALLATYGRRDPEQPLWLGSVKSNIGHTQAAAGVASVIKMVLALRHQALPATLHVDAPTPEVDWSSGTIQLLTDARPWPSRPGRTRRAGVSAFGLSGTNAHLILEEPPRRPDETLQEPPRHGDETPQESLRRPDETLREPSPRADEILREPSPRADRILRDPSPRVDEPGESPAENTPLPFVVTAGNPARLAALADRLADFAERGTAPLPTLAAALAHGRTHHETRATVIAADRAELVGKLRALAAGGADQAVTGRPSAAGTEVVFVFPGQGGHWAGMGRALMDHEPEFRAWVRRCDALLAEYDLDWTLEQALGGENDLSRVDVIQPASFVMMTGLAQLWASAGVVPDVVLGASQGEIAAACVAGLLSVEDGLRAIVLRSRMAAALPSTGGMLVVGVSRARMTEMLADYAGRVEIAAVNGPATVAVSGERAAIEELAAAAADQQLWFRRIRADYASHSFLVDELREPMLAALDGIGKRPAQGLVPGCRFYSTVDGRWIGPDELLDAGYWFRNLRRPVELDSAVRAVSADARALVEVSAHPGLVPSLLDIIQDTGRSTPVLATLRRGEGGRERLTTAFAEAFAAGLPVSWATTLPAEPTAWRELCRDLPTYPFDHRRYWLRSAPTTDTGALGLARTEHPLLATMVELPASDGLTAMARLSAHDQPWLTAGTDGGPAEVPCAVWVELAVRAGDEVDCGTLDQLELRTPLVLGPGDAVRLQVSVDGADAAGRRPVTVRSAPAAQDRRRPVWTVHAEGVLSPTAMATPAAPEPDPAPWPPPGAEPVALDELPAATGAASPPALRALWRRGEDTYADVALPADQADTAAQFGVHPLLLEAAAHAAGFPAGHRPSAWQRVVLHATGASALRVRLRRTGDGVGLEAADHAGLPVLTAARVTARPATAVPAGRHGRALRTEWVPLDTAPTCGAVEVAAVDGDTDVYALAAAPPTVAAAVFDVGTGREPGDACRRALAVAQAWLDEPDLEGRRLVVRTRAAVPAGPEGTGAAALDPAAAAVWEMIAAIQAEYPGRFVLLDTAPEDAGASPADPGQSALGRVLAADAPQAAVRAGRVHVPRLVPADATDATARALDPDGTVLIVGGTGTAGARLARHLVAEHGVRHLLLAGRGGPGTEGAAALAADITALGASVTVRACDAGDRDALRRLLDGIPDDHPLTGVVHAVGLPDDTRLAELDADRLTEVIAARTESLRHLDDLTAAAGPALFLVVTSAAALLGPVHHPANAAADGLARAVVARRRTAGLAGCAPVLLPAEAVTGADGTTDQDVTLSAVSEALRSGEPFAVPGRPEQWAAPAAGRPVPPLLRGLVRMRRRSAAHAAQSGATAENGWTDLLSGQSPKERERTVLDLVQAQLTEVLELDPAEPVDAERGFFELGLDSVLAIELSRRLGGRTGTALTPAAVFAHPTPAALTGYLLAHLEGSKADA</sequence>